<sequence>MSRVEKVIPMMVNPVSIISSGIHGFTNIDNVSCYANSANEFENWLMDLAFLVDITTQLLI</sequence>
<comment type="caution">
    <text evidence="1">The sequence shown here is derived from an EMBL/GenBank/DDBJ whole genome shotgun (WGS) entry which is preliminary data.</text>
</comment>
<organism evidence="1 2">
    <name type="scientific">Aphis craccivora</name>
    <name type="common">Cowpea aphid</name>
    <dbReference type="NCBI Taxonomy" id="307492"/>
    <lineage>
        <taxon>Eukaryota</taxon>
        <taxon>Metazoa</taxon>
        <taxon>Ecdysozoa</taxon>
        <taxon>Arthropoda</taxon>
        <taxon>Hexapoda</taxon>
        <taxon>Insecta</taxon>
        <taxon>Pterygota</taxon>
        <taxon>Neoptera</taxon>
        <taxon>Paraneoptera</taxon>
        <taxon>Hemiptera</taxon>
        <taxon>Sternorrhyncha</taxon>
        <taxon>Aphidomorpha</taxon>
        <taxon>Aphidoidea</taxon>
        <taxon>Aphididae</taxon>
        <taxon>Aphidini</taxon>
        <taxon>Aphis</taxon>
        <taxon>Aphis</taxon>
    </lineage>
</organism>
<dbReference type="Proteomes" id="UP000478052">
    <property type="component" value="Unassembled WGS sequence"/>
</dbReference>
<evidence type="ECO:0000313" key="2">
    <source>
        <dbReference type="Proteomes" id="UP000478052"/>
    </source>
</evidence>
<keyword evidence="2" id="KW-1185">Reference proteome</keyword>
<protein>
    <submittedName>
        <fullName evidence="1">Integrase catalytic domain-containing protein</fullName>
    </submittedName>
</protein>
<dbReference type="EMBL" id="VUJU01006869">
    <property type="protein sequence ID" value="KAF0747376.1"/>
    <property type="molecule type" value="Genomic_DNA"/>
</dbReference>
<evidence type="ECO:0000313" key="1">
    <source>
        <dbReference type="EMBL" id="KAF0747376.1"/>
    </source>
</evidence>
<reference evidence="1 2" key="1">
    <citation type="submission" date="2019-08" db="EMBL/GenBank/DDBJ databases">
        <title>Whole genome of Aphis craccivora.</title>
        <authorList>
            <person name="Voronova N.V."/>
            <person name="Shulinski R.S."/>
            <person name="Bandarenka Y.V."/>
            <person name="Zhorov D.G."/>
            <person name="Warner D."/>
        </authorList>
    </citation>
    <scope>NUCLEOTIDE SEQUENCE [LARGE SCALE GENOMIC DNA]</scope>
    <source>
        <strain evidence="1">180601</strain>
        <tissue evidence="1">Whole Body</tissue>
    </source>
</reference>
<proteinExistence type="predicted"/>
<accession>A0A6G0Y1F3</accession>
<dbReference type="AlphaFoldDB" id="A0A6G0Y1F3"/>
<name>A0A6G0Y1F3_APHCR</name>
<gene>
    <name evidence="1" type="ORF">FWK35_00011666</name>
</gene>